<dbReference type="OrthoDB" id="9802617at2"/>
<dbReference type="Pfam" id="PF19503">
    <property type="entry name" value="DUF6037"/>
    <property type="match status" value="1"/>
</dbReference>
<accession>A0A0X3Y206</accession>
<dbReference type="Proteomes" id="UP000054800">
    <property type="component" value="Unassembled WGS sequence"/>
</dbReference>
<organism evidence="1 2">
    <name type="scientific">Fusobacterium nucleatum subsp. nucleatum</name>
    <dbReference type="NCBI Taxonomy" id="76856"/>
    <lineage>
        <taxon>Bacteria</taxon>
        <taxon>Fusobacteriati</taxon>
        <taxon>Fusobacteriota</taxon>
        <taxon>Fusobacteriia</taxon>
        <taxon>Fusobacteriales</taxon>
        <taxon>Fusobacteriaceae</taxon>
        <taxon>Fusobacterium</taxon>
    </lineage>
</organism>
<dbReference type="InterPro" id="IPR046100">
    <property type="entry name" value="DUF6037"/>
</dbReference>
<evidence type="ECO:0000313" key="2">
    <source>
        <dbReference type="Proteomes" id="UP000054800"/>
    </source>
</evidence>
<comment type="caution">
    <text evidence="1">The sequence shown here is derived from an EMBL/GenBank/DDBJ whole genome shotgun (WGS) entry which is preliminary data.</text>
</comment>
<sequence length="216" mass="26055">MGNKKLGGLKMFNNLKILVNHLKEIGWIIDIFRFQYNGIRCIVLIKLFLENERKKNPYALAKIQFIKENDINDCIEIEADLYNLYFNEVRDFREFFNIEYSSHIGDIIKQFKEYFSKNIPIKPNNNINQQERILLYQSLNHEEEEDKIYCYRLIRLGIKNGVQQKRSIYRDNKARLLRPSLYEKVKDDKTITFAFTDEECIEKNDEEILNNFYNNK</sequence>
<reference evidence="1 2" key="1">
    <citation type="submission" date="2015-10" db="EMBL/GenBank/DDBJ databases">
        <authorList>
            <person name="Gilbert D.G."/>
        </authorList>
    </citation>
    <scope>NUCLEOTIDE SEQUENCE [LARGE SCALE GENOMIC DNA]</scope>
    <source>
        <strain evidence="1 2">ChDC F311</strain>
    </source>
</reference>
<evidence type="ECO:0000313" key="1">
    <source>
        <dbReference type="EMBL" id="KUL99078.1"/>
    </source>
</evidence>
<dbReference type="AlphaFoldDB" id="A0A0X3Y206"/>
<dbReference type="EMBL" id="LMVH01000001">
    <property type="protein sequence ID" value="KUL99078.1"/>
    <property type="molecule type" value="Genomic_DNA"/>
</dbReference>
<protein>
    <submittedName>
        <fullName evidence="1">Uncharacterized protein</fullName>
    </submittedName>
</protein>
<proteinExistence type="predicted"/>
<name>A0A0X3Y206_FUSNC</name>
<gene>
    <name evidence="1" type="ORF">RO03_05990</name>
</gene>